<dbReference type="SUPFAM" id="SSF53448">
    <property type="entry name" value="Nucleotide-diphospho-sugar transferases"/>
    <property type="match status" value="1"/>
</dbReference>
<dbReference type="EMBL" id="CP053587">
    <property type="protein sequence ID" value="WNZ27301.1"/>
    <property type="molecule type" value="Genomic_DNA"/>
</dbReference>
<organism evidence="2">
    <name type="scientific">Leptolyngbya sp. NK1-12</name>
    <dbReference type="NCBI Taxonomy" id="2547451"/>
    <lineage>
        <taxon>Bacteria</taxon>
        <taxon>Bacillati</taxon>
        <taxon>Cyanobacteriota</taxon>
        <taxon>Cyanophyceae</taxon>
        <taxon>Leptolyngbyales</taxon>
        <taxon>Leptolyngbyaceae</taxon>
        <taxon>Leptolyngbya group</taxon>
        <taxon>Leptolyngbya</taxon>
    </lineage>
</organism>
<sequence>MTPEITVIICTHNPRRDYLERVLTALEAQTLPQDQWELLLIDNASNSILSSEIDLTWHLHARHVREETLGLTAARLCGFREAKAAILVFADDDNVLAPDYLKHTLAIFRQHSQLGAIGGKSLPEFEVNPEPWFANVDAPLGIRDLGNQIQICIWTETTQSQKQYPPFAPIGAGLAIRKQAAELYVQRIIGNRTRLALGRTGQQLTSGEDNDIVLTLLEASWGIAYFPELQLTHLISAKRLTKEYLARLNRASTKSWIQVLDIHDIRLWPKVPRWTVLPRQIKAFFCYQPWRDPASYIRWQGACGLFEGQAELL</sequence>
<dbReference type="CDD" id="cd00761">
    <property type="entry name" value="Glyco_tranf_GTA_type"/>
    <property type="match status" value="1"/>
</dbReference>
<dbReference type="Pfam" id="PF00535">
    <property type="entry name" value="Glycos_transf_2"/>
    <property type="match status" value="1"/>
</dbReference>
<dbReference type="InterPro" id="IPR001173">
    <property type="entry name" value="Glyco_trans_2-like"/>
</dbReference>
<dbReference type="InterPro" id="IPR029044">
    <property type="entry name" value="Nucleotide-diphossugar_trans"/>
</dbReference>
<dbReference type="PANTHER" id="PTHR43685">
    <property type="entry name" value="GLYCOSYLTRANSFERASE"/>
    <property type="match status" value="1"/>
</dbReference>
<feature type="domain" description="Glycosyltransferase 2-like" evidence="1">
    <location>
        <begin position="6"/>
        <end position="132"/>
    </location>
</feature>
<dbReference type="Gene3D" id="3.90.550.10">
    <property type="entry name" value="Spore Coat Polysaccharide Biosynthesis Protein SpsA, Chain A"/>
    <property type="match status" value="1"/>
</dbReference>
<reference evidence="2" key="1">
    <citation type="submission" date="2020-05" db="EMBL/GenBank/DDBJ databases">
        <authorList>
            <person name="Zhu T."/>
            <person name="Keshari N."/>
            <person name="Lu X."/>
        </authorList>
    </citation>
    <scope>NUCLEOTIDE SEQUENCE</scope>
    <source>
        <strain evidence="2">NK1-12</strain>
    </source>
</reference>
<proteinExistence type="predicted"/>
<dbReference type="InterPro" id="IPR050834">
    <property type="entry name" value="Glycosyltransf_2"/>
</dbReference>
<name>A0AA97ALC3_9CYAN</name>
<accession>A0AA97ALC3</accession>
<protein>
    <submittedName>
        <fullName evidence="2">Glycosyltransferase</fullName>
    </submittedName>
</protein>
<evidence type="ECO:0000259" key="1">
    <source>
        <dbReference type="Pfam" id="PF00535"/>
    </source>
</evidence>
<dbReference type="RefSeq" id="WP_316436955.1">
    <property type="nucleotide sequence ID" value="NZ_CP053587.1"/>
</dbReference>
<evidence type="ECO:0000313" key="2">
    <source>
        <dbReference type="EMBL" id="WNZ27301.1"/>
    </source>
</evidence>
<dbReference type="AlphaFoldDB" id="A0AA97ALC3"/>
<dbReference type="PANTHER" id="PTHR43685:SF2">
    <property type="entry name" value="GLYCOSYLTRANSFERASE 2-LIKE DOMAIN-CONTAINING PROTEIN"/>
    <property type="match status" value="1"/>
</dbReference>
<gene>
    <name evidence="2" type="ORF">HJG54_30910</name>
</gene>